<evidence type="ECO:0000313" key="1">
    <source>
        <dbReference type="EMBL" id="KAK2178765.1"/>
    </source>
</evidence>
<gene>
    <name evidence="1" type="ORF">NP493_528g02019</name>
</gene>
<name>A0AAD9NQK8_RIDPI</name>
<organism evidence="1 2">
    <name type="scientific">Ridgeia piscesae</name>
    <name type="common">Tubeworm</name>
    <dbReference type="NCBI Taxonomy" id="27915"/>
    <lineage>
        <taxon>Eukaryota</taxon>
        <taxon>Metazoa</taxon>
        <taxon>Spiralia</taxon>
        <taxon>Lophotrochozoa</taxon>
        <taxon>Annelida</taxon>
        <taxon>Polychaeta</taxon>
        <taxon>Sedentaria</taxon>
        <taxon>Canalipalpata</taxon>
        <taxon>Sabellida</taxon>
        <taxon>Siboglinidae</taxon>
        <taxon>Ridgeia</taxon>
    </lineage>
</organism>
<sequence length="624" mass="68969">MENGHARDATTSGKKSDMFLTEHLAGVFTDLCREHDKIQSTRLTENADFEQLKTALRNVCTLGQETQVPLVELGGHLCRVRETLTGINKTIEKKLKDEGLKSWMNRTSIHNEAAAARAAAAAANADVIRAVEQVALLEAEAATLAYEVAPGDMSLSLCCLVRALPDMLTGGQGAFNVTSVPQLGIVELRHNAELVSHVFRIDGSAKDAKEKEQFLVTRRGGAICPSVDSRVCIDYERGTYILNTPISLKIQPVDSAAMADVKRRKLPHCEDLVACSPIISYLSTSPNTSEKLIRVNVGLSSITHERQGRPRTAIIKRQGATGCPKPRPATAFGSAYSKRDKPKEVTQLLCKLPKGRWTVSEIRVVPTQKQDVVTFHVQNPTNRFMVMRSVDNPAGSHPVQIAQHLETSVVERACQFILLQNEANNNDIIVQCVNSVKTGHTLQELADDGYTLGPGPSSIVYLREGQVITLGFRGNIGHMDGTDTEKTFVFNSNLRSRLSVQVTELNIYAQKSVDCYRGFAQIYTQPLPARPRSSDNAVERPDPETLQPIIQKAPVRIRANGVVNNELLRHLAAELGDEWRQLAENLELRRGRLAAIMRNNVNDRDEAVYEMLVTSTFCVARWRP</sequence>
<accession>A0AAD9NQK8</accession>
<dbReference type="PANTHER" id="PTHR28336:SF4">
    <property type="entry name" value="DEATH DOMAIN-CONTAINING PROTEIN 1"/>
    <property type="match status" value="1"/>
</dbReference>
<proteinExistence type="predicted"/>
<protein>
    <recommendedName>
        <fullName evidence="3">Death domain-containing protein</fullName>
    </recommendedName>
</protein>
<reference evidence="1" key="1">
    <citation type="journal article" date="2023" name="Mol. Biol. Evol.">
        <title>Third-Generation Sequencing Reveals the Adaptive Role of the Epigenome in Three Deep-Sea Polychaetes.</title>
        <authorList>
            <person name="Perez M."/>
            <person name="Aroh O."/>
            <person name="Sun Y."/>
            <person name="Lan Y."/>
            <person name="Juniper S.K."/>
            <person name="Young C.R."/>
            <person name="Angers B."/>
            <person name="Qian P.Y."/>
        </authorList>
    </citation>
    <scope>NUCLEOTIDE SEQUENCE</scope>
    <source>
        <strain evidence="1">R07B-5</strain>
    </source>
</reference>
<comment type="caution">
    <text evidence="1">The sequence shown here is derived from an EMBL/GenBank/DDBJ whole genome shotgun (WGS) entry which is preliminary data.</text>
</comment>
<dbReference type="PANTHER" id="PTHR28336">
    <property type="entry name" value="BA1-643"/>
    <property type="match status" value="1"/>
</dbReference>
<dbReference type="AlphaFoldDB" id="A0AAD9NQK8"/>
<keyword evidence="2" id="KW-1185">Reference proteome</keyword>
<dbReference type="Gene3D" id="1.10.533.10">
    <property type="entry name" value="Death Domain, Fas"/>
    <property type="match status" value="1"/>
</dbReference>
<dbReference type="InterPro" id="IPR011029">
    <property type="entry name" value="DEATH-like_dom_sf"/>
</dbReference>
<dbReference type="Gene3D" id="2.60.220.30">
    <property type="match status" value="1"/>
</dbReference>
<evidence type="ECO:0000313" key="2">
    <source>
        <dbReference type="Proteomes" id="UP001209878"/>
    </source>
</evidence>
<dbReference type="EMBL" id="JAODUO010000529">
    <property type="protein sequence ID" value="KAK2178765.1"/>
    <property type="molecule type" value="Genomic_DNA"/>
</dbReference>
<dbReference type="SUPFAM" id="SSF47986">
    <property type="entry name" value="DEATH domain"/>
    <property type="match status" value="1"/>
</dbReference>
<dbReference type="Proteomes" id="UP001209878">
    <property type="component" value="Unassembled WGS sequence"/>
</dbReference>
<evidence type="ECO:0008006" key="3">
    <source>
        <dbReference type="Google" id="ProtNLM"/>
    </source>
</evidence>